<proteinExistence type="predicted"/>
<feature type="chain" id="PRO_5045352160" description="Penicillin-binding protein activator LpoB" evidence="1">
    <location>
        <begin position="22"/>
        <end position="210"/>
    </location>
</feature>
<gene>
    <name evidence="2" type="ORF">DPPLL_11380</name>
</gene>
<evidence type="ECO:0000313" key="3">
    <source>
        <dbReference type="Proteomes" id="UP000830055"/>
    </source>
</evidence>
<dbReference type="RefSeq" id="WP_284153844.1">
    <property type="nucleotide sequence ID" value="NZ_AP025516.1"/>
</dbReference>
<keyword evidence="3" id="KW-1185">Reference proteome</keyword>
<organism evidence="2 3">
    <name type="scientific">Desulfofustis limnaeus</name>
    <dbReference type="NCBI Taxonomy" id="2740163"/>
    <lineage>
        <taxon>Bacteria</taxon>
        <taxon>Pseudomonadati</taxon>
        <taxon>Thermodesulfobacteriota</taxon>
        <taxon>Desulfobulbia</taxon>
        <taxon>Desulfobulbales</taxon>
        <taxon>Desulfocapsaceae</taxon>
        <taxon>Desulfofustis</taxon>
    </lineage>
</organism>
<dbReference type="PROSITE" id="PS51257">
    <property type="entry name" value="PROKAR_LIPOPROTEIN"/>
    <property type="match status" value="1"/>
</dbReference>
<accession>A0ABM7W742</accession>
<reference evidence="2 3" key="1">
    <citation type="submission" date="2022-01" db="EMBL/GenBank/DDBJ databases">
        <title>Desulfofustis limnae sp. nov., a novel mesophilic sulfate-reducing bacterium isolated from marsh soil.</title>
        <authorList>
            <person name="Watanabe M."/>
            <person name="Takahashi A."/>
            <person name="Kojima H."/>
            <person name="Fukui M."/>
        </authorList>
    </citation>
    <scope>NUCLEOTIDE SEQUENCE [LARGE SCALE GENOMIC DNA]</scope>
    <source>
        <strain evidence="2 3">PPLL</strain>
    </source>
</reference>
<sequence>MTWSLRFAVMLLVALFLGACAAPSSLPTDEQRQEALGKVPCLVVLPVRPQLGDDAAADFNRAAELERGAAYMDTVLAAQLAGHSHVRVLSERQITSLIPEQGVLSGDLVDRVAGELKCNAVLVTSLERFSPRIGGDYGVDQPASVTFTMKLYDVRQGAVLWSAMFAETQQSLLSNLMSLKTATRRGLKWITAEEMAEQGIIDKIRECPYL</sequence>
<evidence type="ECO:0000313" key="2">
    <source>
        <dbReference type="EMBL" id="BDD86773.1"/>
    </source>
</evidence>
<protein>
    <recommendedName>
        <fullName evidence="4">Penicillin-binding protein activator LpoB</fullName>
    </recommendedName>
</protein>
<dbReference type="EMBL" id="AP025516">
    <property type="protein sequence ID" value="BDD86773.1"/>
    <property type="molecule type" value="Genomic_DNA"/>
</dbReference>
<keyword evidence="1" id="KW-0732">Signal</keyword>
<dbReference type="Proteomes" id="UP000830055">
    <property type="component" value="Chromosome"/>
</dbReference>
<evidence type="ECO:0008006" key="4">
    <source>
        <dbReference type="Google" id="ProtNLM"/>
    </source>
</evidence>
<dbReference type="Gene3D" id="3.40.50.10610">
    <property type="entry name" value="ABC-type transport auxiliary lipoprotein component"/>
    <property type="match status" value="1"/>
</dbReference>
<evidence type="ECO:0000256" key="1">
    <source>
        <dbReference type="SAM" id="SignalP"/>
    </source>
</evidence>
<feature type="signal peptide" evidence="1">
    <location>
        <begin position="1"/>
        <end position="21"/>
    </location>
</feature>
<name>A0ABM7W742_9BACT</name>